<keyword evidence="3" id="KW-1185">Reference proteome</keyword>
<protein>
    <submittedName>
        <fullName evidence="2">5-methylcytosine-specific restriction protein B</fullName>
    </submittedName>
</protein>
<dbReference type="PANTHER" id="PTHR37291:SF1">
    <property type="entry name" value="TYPE IV METHYL-DIRECTED RESTRICTION ENZYME ECOKMCRB SUBUNIT"/>
    <property type="match status" value="1"/>
</dbReference>
<dbReference type="SUPFAM" id="SSF52540">
    <property type="entry name" value="P-loop containing nucleoside triphosphate hydrolases"/>
    <property type="match status" value="1"/>
</dbReference>
<organism evidence="2 3">
    <name type="scientific">Marinomonas alcarazii</name>
    <dbReference type="NCBI Taxonomy" id="491949"/>
    <lineage>
        <taxon>Bacteria</taxon>
        <taxon>Pseudomonadati</taxon>
        <taxon>Pseudomonadota</taxon>
        <taxon>Gammaproteobacteria</taxon>
        <taxon>Oceanospirillales</taxon>
        <taxon>Oceanospirillaceae</taxon>
        <taxon>Marinomonas</taxon>
    </lineage>
</organism>
<proteinExistence type="predicted"/>
<dbReference type="InterPro" id="IPR027417">
    <property type="entry name" value="P-loop_NTPase"/>
</dbReference>
<dbReference type="Gene3D" id="3.40.50.300">
    <property type="entry name" value="P-loop containing nucleotide triphosphate hydrolases"/>
    <property type="match status" value="1"/>
</dbReference>
<dbReference type="GO" id="GO:0005524">
    <property type="term" value="F:ATP binding"/>
    <property type="evidence" value="ECO:0007669"/>
    <property type="project" value="InterPro"/>
</dbReference>
<sequence>MYFSEEFVLAAYKGLKKIDPSVGKSRQEKVSALRHLLASCELMKKNNTDSVSLQVNDNKARTDFINAVSRVVSLSDDGDYTIDFDVEFAKRNDFGVRSNFYTTRLKDSRSHSIEYPGRPKPLLHMDNEVVSLTEDITENLKSAFNIEKIRAYLSLWLFRGEDFSLTSEKVTTSELAVELEKKLRSIYTSSIAEQLLPTESELAIVINACTTHLANGKSSLENILSLQTEATDENTVKEKAHVLKNNLSDDDEVYIAASKLLERGSKGILLSGPPGTSKTWYALKLAMKLADGDFNRISRVQFHQSYSYEDFIEGLVATGSIGGTEPLFKPKFKTFVNLCLKAKSDIDNNYYLIIDEFTRGDPSRIFGELLTYIEADYRDIEFILPYSEEKFYVPQNVIILATMNPYDKSVIDLDAAMERRFEVIELAPNKDILKSFLTNNSVKGVTIGKLVNFFITLNKFSEHGFGHTYFKDIKSEEDLIILWNHKLKFIFEKMFKYKEDAFKEIRNSYLEIISEDGKERIK</sequence>
<dbReference type="RefSeq" id="WP_110577077.1">
    <property type="nucleotide sequence ID" value="NZ_QKLW01000010.1"/>
</dbReference>
<dbReference type="Proteomes" id="UP000247551">
    <property type="component" value="Unassembled WGS sequence"/>
</dbReference>
<feature type="domain" description="ATPase dynein-related AAA" evidence="1">
    <location>
        <begin position="268"/>
        <end position="421"/>
    </location>
</feature>
<dbReference type="GO" id="GO:0016887">
    <property type="term" value="F:ATP hydrolysis activity"/>
    <property type="evidence" value="ECO:0007669"/>
    <property type="project" value="InterPro"/>
</dbReference>
<dbReference type="InterPro" id="IPR011704">
    <property type="entry name" value="ATPase_dyneun-rel_AAA"/>
</dbReference>
<dbReference type="Pfam" id="PF07728">
    <property type="entry name" value="AAA_5"/>
    <property type="match status" value="1"/>
</dbReference>
<dbReference type="PANTHER" id="PTHR37291">
    <property type="entry name" value="5-METHYLCYTOSINE-SPECIFIC RESTRICTION ENZYME B"/>
    <property type="match status" value="1"/>
</dbReference>
<gene>
    <name evidence="2" type="ORF">DFP75_11065</name>
</gene>
<reference evidence="2 3" key="1">
    <citation type="submission" date="2018-06" db="EMBL/GenBank/DDBJ databases">
        <title>Genomic Encyclopedia of Type Strains, Phase III (KMG-III): the genomes of soil and plant-associated and newly described type strains.</title>
        <authorList>
            <person name="Whitman W."/>
        </authorList>
    </citation>
    <scope>NUCLEOTIDE SEQUENCE [LARGE SCALE GENOMIC DNA]</scope>
    <source>
        <strain evidence="2 3">CECT 7730</strain>
    </source>
</reference>
<dbReference type="InterPro" id="IPR052934">
    <property type="entry name" value="Methyl-DNA_Rec/Restrict_Enz"/>
</dbReference>
<evidence type="ECO:0000313" key="3">
    <source>
        <dbReference type="Proteomes" id="UP000247551"/>
    </source>
</evidence>
<dbReference type="EMBL" id="QKLW01000010">
    <property type="protein sequence ID" value="PYF78934.1"/>
    <property type="molecule type" value="Genomic_DNA"/>
</dbReference>
<comment type="caution">
    <text evidence="2">The sequence shown here is derived from an EMBL/GenBank/DDBJ whole genome shotgun (WGS) entry which is preliminary data.</text>
</comment>
<name>A0A318UR69_9GAMM</name>
<accession>A0A318UR69</accession>
<dbReference type="AlphaFoldDB" id="A0A318UR69"/>
<evidence type="ECO:0000259" key="1">
    <source>
        <dbReference type="Pfam" id="PF07728"/>
    </source>
</evidence>
<evidence type="ECO:0000313" key="2">
    <source>
        <dbReference type="EMBL" id="PYF78934.1"/>
    </source>
</evidence>